<dbReference type="VEuPathDB" id="FungiDB:VP01_5271g2"/>
<reference evidence="2 3" key="1">
    <citation type="submission" date="2015-08" db="EMBL/GenBank/DDBJ databases">
        <title>Next Generation Sequencing and Analysis of the Genome of Puccinia sorghi L Schw, the Causal Agent of Maize Common Rust.</title>
        <authorList>
            <person name="Rochi L."/>
            <person name="Burguener G."/>
            <person name="Darino M."/>
            <person name="Turjanski A."/>
            <person name="Kreff E."/>
            <person name="Dieguez M.J."/>
            <person name="Sacco F."/>
        </authorList>
    </citation>
    <scope>NUCLEOTIDE SEQUENCE [LARGE SCALE GENOMIC DNA]</scope>
    <source>
        <strain evidence="2 3">RO10H11247</strain>
    </source>
</reference>
<evidence type="ECO:0000313" key="2">
    <source>
        <dbReference type="EMBL" id="KNZ48992.1"/>
    </source>
</evidence>
<name>A0A0L6UL55_9BASI</name>
<feature type="transmembrane region" description="Helical" evidence="1">
    <location>
        <begin position="13"/>
        <end position="32"/>
    </location>
</feature>
<dbReference type="Proteomes" id="UP000037035">
    <property type="component" value="Unassembled WGS sequence"/>
</dbReference>
<evidence type="ECO:0000256" key="1">
    <source>
        <dbReference type="SAM" id="Phobius"/>
    </source>
</evidence>
<dbReference type="OrthoDB" id="8052860at2759"/>
<dbReference type="SUPFAM" id="SSF56672">
    <property type="entry name" value="DNA/RNA polymerases"/>
    <property type="match status" value="1"/>
</dbReference>
<evidence type="ECO:0000313" key="3">
    <source>
        <dbReference type="Proteomes" id="UP000037035"/>
    </source>
</evidence>
<gene>
    <name evidence="2" type="ORF">VP01_5271g2</name>
</gene>
<organism evidence="2 3">
    <name type="scientific">Puccinia sorghi</name>
    <dbReference type="NCBI Taxonomy" id="27349"/>
    <lineage>
        <taxon>Eukaryota</taxon>
        <taxon>Fungi</taxon>
        <taxon>Dikarya</taxon>
        <taxon>Basidiomycota</taxon>
        <taxon>Pucciniomycotina</taxon>
        <taxon>Pucciniomycetes</taxon>
        <taxon>Pucciniales</taxon>
        <taxon>Pucciniaceae</taxon>
        <taxon>Puccinia</taxon>
    </lineage>
</organism>
<dbReference type="EMBL" id="LAVV01010466">
    <property type="protein sequence ID" value="KNZ48992.1"/>
    <property type="molecule type" value="Genomic_DNA"/>
</dbReference>
<keyword evidence="3" id="KW-1185">Reference proteome</keyword>
<comment type="caution">
    <text evidence="2">The sequence shown here is derived from an EMBL/GenBank/DDBJ whole genome shotgun (WGS) entry which is preliminary data.</text>
</comment>
<keyword evidence="1" id="KW-1133">Transmembrane helix</keyword>
<accession>A0A0L6UL55</accession>
<proteinExistence type="predicted"/>
<keyword evidence="1" id="KW-0812">Transmembrane</keyword>
<dbReference type="AlphaFoldDB" id="A0A0L6UL55"/>
<keyword evidence="1" id="KW-0472">Membrane</keyword>
<protein>
    <submittedName>
        <fullName evidence="2">Uncharacterized protein</fullName>
    </submittedName>
</protein>
<sequence length="137" mass="15995">MTFSLTLSKFMSWYIWMISLSTQITSTIILYAKLLKCKFHNSSLQFLGVIVSSYGIRMDPVNAKKCWIGTRVKTLQGFLVFANFYQKIHYKLFKNHCQSYLPSLKRYTSKKHLLNCLQLTCRNSQEASFVTPTMLQN</sequence>
<dbReference type="InterPro" id="IPR043502">
    <property type="entry name" value="DNA/RNA_pol_sf"/>
</dbReference>